<reference evidence="3" key="1">
    <citation type="journal article" date="2019" name="Int. J. Syst. Evol. Microbiol.">
        <title>The Global Catalogue of Microorganisms (GCM) 10K type strain sequencing project: providing services to taxonomists for standard genome sequencing and annotation.</title>
        <authorList>
            <consortium name="The Broad Institute Genomics Platform"/>
            <consortium name="The Broad Institute Genome Sequencing Center for Infectious Disease"/>
            <person name="Wu L."/>
            <person name="Ma J."/>
        </authorList>
    </citation>
    <scope>NUCLEOTIDE SEQUENCE [LARGE SCALE GENOMIC DNA]</scope>
    <source>
        <strain evidence="3">JCM 3367</strain>
    </source>
</reference>
<comment type="caution">
    <text evidence="2">The sequence shown here is derived from an EMBL/GenBank/DDBJ whole genome shotgun (WGS) entry which is preliminary data.</text>
</comment>
<proteinExistence type="predicted"/>
<feature type="chain" id="PRO_5046257467" description="Choice-of-anchor B family protein" evidence="1">
    <location>
        <begin position="28"/>
        <end position="433"/>
    </location>
</feature>
<dbReference type="Proteomes" id="UP001499978">
    <property type="component" value="Unassembled WGS sequence"/>
</dbReference>
<dbReference type="PANTHER" id="PTHR38787">
    <property type="entry name" value="REGULATORY P DOMAIN-CONTAINING PROTEIN"/>
    <property type="match status" value="1"/>
</dbReference>
<evidence type="ECO:0000256" key="1">
    <source>
        <dbReference type="SAM" id="SignalP"/>
    </source>
</evidence>
<evidence type="ECO:0000313" key="3">
    <source>
        <dbReference type="Proteomes" id="UP001499978"/>
    </source>
</evidence>
<dbReference type="PANTHER" id="PTHR38787:SF3">
    <property type="entry name" value="REGULATORY P DOMAIN-CONTAINING PROTEIN"/>
    <property type="match status" value="1"/>
</dbReference>
<evidence type="ECO:0000313" key="2">
    <source>
        <dbReference type="EMBL" id="GAA2518137.1"/>
    </source>
</evidence>
<dbReference type="NCBIfam" id="TIGR04312">
    <property type="entry name" value="choice_anch_B"/>
    <property type="match status" value="1"/>
</dbReference>
<dbReference type="EMBL" id="BAAARY010000005">
    <property type="protein sequence ID" value="GAA2518137.1"/>
    <property type="molecule type" value="Genomic_DNA"/>
</dbReference>
<keyword evidence="3" id="KW-1185">Reference proteome</keyword>
<feature type="signal peptide" evidence="1">
    <location>
        <begin position="1"/>
        <end position="27"/>
    </location>
</feature>
<protein>
    <recommendedName>
        <fullName evidence="4">Choice-of-anchor B family protein</fullName>
    </recommendedName>
</protein>
<name>A0ABP6ALA1_9ACTN</name>
<accession>A0ABP6ALA1</accession>
<organism evidence="2 3">
    <name type="scientific">Pilimelia columellifera subsp. columellifera</name>
    <dbReference type="NCBI Taxonomy" id="706583"/>
    <lineage>
        <taxon>Bacteria</taxon>
        <taxon>Bacillati</taxon>
        <taxon>Actinomycetota</taxon>
        <taxon>Actinomycetes</taxon>
        <taxon>Micromonosporales</taxon>
        <taxon>Micromonosporaceae</taxon>
        <taxon>Pilimelia</taxon>
    </lineage>
</organism>
<dbReference type="RefSeq" id="WP_344170026.1">
    <property type="nucleotide sequence ID" value="NZ_BAAARY010000005.1"/>
</dbReference>
<dbReference type="InterPro" id="IPR027589">
    <property type="entry name" value="Choice_anch_B"/>
</dbReference>
<keyword evidence="1" id="KW-0732">Signal</keyword>
<gene>
    <name evidence="2" type="ORF">GCM10010201_13770</name>
</gene>
<sequence>MRHTFRAIGLVASAFALVALTGPPAVAHDPNSPEGQAEQAELLREYIPTWKTGERISGQPKQCVNGKVDKYPCQNVDLLSFLPQAELGGGGSSSMWYWNDAETNNEYILYCRSNGMSFINVTDPVNPRYLGNLPAANGTNATWCDVRTYKNFAYIGKDAVNHGIQVFDLHKLRGLSAPQTFTADAHFSGLTNSHTLWINEKTGFLYVSGANTCKKGLTIYDIKSPLQLKHAACYDKEVYSHEAVVVNYDGPDTRFTGREIAFNYTGQGKKFQILDVTDKANIKVLSTATYNGASYVHQGYHTKDFKYLIQNDETIPTAGGSPNFVWNIEKLDNAKLVGRDNATRGEFISHNGYTVGDKHYQAAYKGGLRIIDTAKVGQAKLDEVGYFDTDPASNASGFSATWMAIPYLKNGVVAVQSMGVGLYLVKPTGAAAR</sequence>
<evidence type="ECO:0008006" key="4">
    <source>
        <dbReference type="Google" id="ProtNLM"/>
    </source>
</evidence>